<feature type="transmembrane region" description="Helical" evidence="1">
    <location>
        <begin position="9"/>
        <end position="29"/>
    </location>
</feature>
<evidence type="ECO:0000313" key="2">
    <source>
        <dbReference type="EMBL" id="CAG9168459.1"/>
    </source>
</evidence>
<name>A0ABN7Y510_9BURK</name>
<dbReference type="RefSeq" id="WP_222204927.1">
    <property type="nucleotide sequence ID" value="NZ_CAJZAH010000001.1"/>
</dbReference>
<dbReference type="EMBL" id="CAJZAH010000001">
    <property type="protein sequence ID" value="CAG9168459.1"/>
    <property type="molecule type" value="Genomic_DNA"/>
</dbReference>
<comment type="caution">
    <text evidence="2">The sequence shown here is derived from an EMBL/GenBank/DDBJ whole genome shotgun (WGS) entry which is preliminary data.</text>
</comment>
<evidence type="ECO:0000256" key="1">
    <source>
        <dbReference type="SAM" id="Phobius"/>
    </source>
</evidence>
<reference evidence="2 3" key="1">
    <citation type="submission" date="2021-08" db="EMBL/GenBank/DDBJ databases">
        <authorList>
            <person name="Peeters C."/>
        </authorList>
    </citation>
    <scope>NUCLEOTIDE SEQUENCE [LARGE SCALE GENOMIC DNA]</scope>
    <source>
        <strain evidence="2 3">LMG 21510</strain>
    </source>
</reference>
<dbReference type="Proteomes" id="UP000721236">
    <property type="component" value="Unassembled WGS sequence"/>
</dbReference>
<evidence type="ECO:0008006" key="4">
    <source>
        <dbReference type="Google" id="ProtNLM"/>
    </source>
</evidence>
<dbReference type="Pfam" id="PF10027">
    <property type="entry name" value="DUF2269"/>
    <property type="match status" value="1"/>
</dbReference>
<accession>A0ABN7Y510</accession>
<protein>
    <recommendedName>
        <fullName evidence="4">DUF2269 domain-containing protein</fullName>
    </recommendedName>
</protein>
<evidence type="ECO:0000313" key="3">
    <source>
        <dbReference type="Proteomes" id="UP000721236"/>
    </source>
</evidence>
<feature type="transmembrane region" description="Helical" evidence="1">
    <location>
        <begin position="82"/>
        <end position="102"/>
    </location>
</feature>
<keyword evidence="1" id="KW-1133">Transmembrane helix</keyword>
<keyword evidence="1" id="KW-0472">Membrane</keyword>
<keyword evidence="3" id="KW-1185">Reference proteome</keyword>
<feature type="transmembrane region" description="Helical" evidence="1">
    <location>
        <begin position="49"/>
        <end position="70"/>
    </location>
</feature>
<organism evidence="2 3">
    <name type="scientific">Cupriavidus respiraculi</name>
    <dbReference type="NCBI Taxonomy" id="195930"/>
    <lineage>
        <taxon>Bacteria</taxon>
        <taxon>Pseudomonadati</taxon>
        <taxon>Pseudomonadota</taxon>
        <taxon>Betaproteobacteria</taxon>
        <taxon>Burkholderiales</taxon>
        <taxon>Burkholderiaceae</taxon>
        <taxon>Cupriavidus</taxon>
    </lineage>
</organism>
<sequence>MDYVTLKWIHILSSTFLFGTGVGSAFYLLAATLTRDTRAVAVTSRHVVIADWLFTATTAVLQPLTGYYLVRIAGFAWQAPWLKWSIILYVVAIACWLPVVWLQTRMRDVTAKAAAAVQPLPPAYWLYFRWWFALGVPALFSFLAIFYLMVAKPMT</sequence>
<keyword evidence="1" id="KW-0812">Transmembrane</keyword>
<gene>
    <name evidence="2" type="ORF">LMG21510_01081</name>
</gene>
<proteinExistence type="predicted"/>
<feature type="transmembrane region" description="Helical" evidence="1">
    <location>
        <begin position="130"/>
        <end position="150"/>
    </location>
</feature>
<dbReference type="InterPro" id="IPR018729">
    <property type="entry name" value="DUF2269_transmembrane"/>
</dbReference>